<name>A0ABR1DJ67_NECAM</name>
<evidence type="ECO:0000313" key="2">
    <source>
        <dbReference type="Proteomes" id="UP001303046"/>
    </source>
</evidence>
<reference evidence="1 2" key="1">
    <citation type="submission" date="2023-08" db="EMBL/GenBank/DDBJ databases">
        <title>A Necator americanus chromosomal reference genome.</title>
        <authorList>
            <person name="Ilik V."/>
            <person name="Petrzelkova K.J."/>
            <person name="Pardy F."/>
            <person name="Fuh T."/>
            <person name="Niatou-Singa F.S."/>
            <person name="Gouil Q."/>
            <person name="Baker L."/>
            <person name="Ritchie M.E."/>
            <person name="Jex A.R."/>
            <person name="Gazzola D."/>
            <person name="Li H."/>
            <person name="Toshio Fujiwara R."/>
            <person name="Zhan B."/>
            <person name="Aroian R.V."/>
            <person name="Pafco B."/>
            <person name="Schwarz E.M."/>
        </authorList>
    </citation>
    <scope>NUCLEOTIDE SEQUENCE [LARGE SCALE GENOMIC DNA]</scope>
    <source>
        <strain evidence="1 2">Aroian</strain>
        <tissue evidence="1">Whole animal</tissue>
    </source>
</reference>
<comment type="caution">
    <text evidence="1">The sequence shown here is derived from an EMBL/GenBank/DDBJ whole genome shotgun (WGS) entry which is preliminary data.</text>
</comment>
<dbReference type="Proteomes" id="UP001303046">
    <property type="component" value="Unassembled WGS sequence"/>
</dbReference>
<keyword evidence="2" id="KW-1185">Reference proteome</keyword>
<organism evidence="1 2">
    <name type="scientific">Necator americanus</name>
    <name type="common">Human hookworm</name>
    <dbReference type="NCBI Taxonomy" id="51031"/>
    <lineage>
        <taxon>Eukaryota</taxon>
        <taxon>Metazoa</taxon>
        <taxon>Ecdysozoa</taxon>
        <taxon>Nematoda</taxon>
        <taxon>Chromadorea</taxon>
        <taxon>Rhabditida</taxon>
        <taxon>Rhabditina</taxon>
        <taxon>Rhabditomorpha</taxon>
        <taxon>Strongyloidea</taxon>
        <taxon>Ancylostomatidae</taxon>
        <taxon>Bunostominae</taxon>
        <taxon>Necator</taxon>
    </lineage>
</organism>
<gene>
    <name evidence="1" type="primary">Necator_chrIV.g15764</name>
    <name evidence="1" type="ORF">RB195_002469</name>
</gene>
<accession>A0ABR1DJ67</accession>
<proteinExistence type="predicted"/>
<evidence type="ECO:0000313" key="1">
    <source>
        <dbReference type="EMBL" id="KAK6750512.1"/>
    </source>
</evidence>
<dbReference type="EMBL" id="JAVFWL010000004">
    <property type="protein sequence ID" value="KAK6750512.1"/>
    <property type="molecule type" value="Genomic_DNA"/>
</dbReference>
<sequence length="113" mass="13095">MRMPPTFDRVGHNPQMFWVTSAGGFNQEKRLRRKLHRQLQQDRDNKWTSRAMEFEKAWKDRNPRKAYALLKQYSGKTKRCSPVFNTANGVAVGEATLPTWRGHLAEPASTFSS</sequence>
<protein>
    <submittedName>
        <fullName evidence="1">Uncharacterized protein</fullName>
    </submittedName>
</protein>